<dbReference type="Pfam" id="PF14541">
    <property type="entry name" value="TAXi_C"/>
    <property type="match status" value="1"/>
</dbReference>
<feature type="domain" description="Xylanase inhibitor C-terminal" evidence="3">
    <location>
        <begin position="64"/>
        <end position="171"/>
    </location>
</feature>
<accession>A0A5P1ENF6</accession>
<dbReference type="Gramene" id="ONK67535">
    <property type="protein sequence ID" value="ONK67535"/>
    <property type="gene ID" value="A4U43_C05F1050"/>
</dbReference>
<evidence type="ECO:0000256" key="1">
    <source>
        <dbReference type="ARBA" id="ARBA00022670"/>
    </source>
</evidence>
<dbReference type="GO" id="GO:0008233">
    <property type="term" value="F:peptidase activity"/>
    <property type="evidence" value="ECO:0007669"/>
    <property type="project" value="UniProtKB-KW"/>
</dbReference>
<dbReference type="PANTHER" id="PTHR47967">
    <property type="entry name" value="OS07G0603500 PROTEIN-RELATED"/>
    <property type="match status" value="1"/>
</dbReference>
<dbReference type="EMBL" id="CM007385">
    <property type="protein sequence ID" value="ONK67535.1"/>
    <property type="molecule type" value="Genomic_DNA"/>
</dbReference>
<evidence type="ECO:0000259" key="3">
    <source>
        <dbReference type="Pfam" id="PF14541"/>
    </source>
</evidence>
<gene>
    <name evidence="4" type="ORF">A4U43_C05F1050</name>
</gene>
<evidence type="ECO:0000313" key="5">
    <source>
        <dbReference type="Proteomes" id="UP000243459"/>
    </source>
</evidence>
<protein>
    <recommendedName>
        <fullName evidence="3">Xylanase inhibitor C-terminal domain-containing protein</fullName>
    </recommendedName>
</protein>
<keyword evidence="5" id="KW-1185">Reference proteome</keyword>
<sequence>MNGAPGSGTPSETRHGFYFLGLKRPQLWTATPQHRACGLRPCVRLQRQWGHHRYGASRDPPVGPAYAVLKEVMVAYFDRLKLAPVDGREHGLNSEVCYEMPRRFDSFPSMTFHLRGADLRIEPSALFFVGDFREWFCLMMEPSDDLTIIGAFQQYNTRFTYDLVNRELLFVPEDCSLRG</sequence>
<reference evidence="5" key="1">
    <citation type="journal article" date="2017" name="Nat. Commun.">
        <title>The asparagus genome sheds light on the origin and evolution of a young Y chromosome.</title>
        <authorList>
            <person name="Harkess A."/>
            <person name="Zhou J."/>
            <person name="Xu C."/>
            <person name="Bowers J.E."/>
            <person name="Van der Hulst R."/>
            <person name="Ayyampalayam S."/>
            <person name="Mercati F."/>
            <person name="Riccardi P."/>
            <person name="McKain M.R."/>
            <person name="Kakrana A."/>
            <person name="Tang H."/>
            <person name="Ray J."/>
            <person name="Groenendijk J."/>
            <person name="Arikit S."/>
            <person name="Mathioni S.M."/>
            <person name="Nakano M."/>
            <person name="Shan H."/>
            <person name="Telgmann-Rauber A."/>
            <person name="Kanno A."/>
            <person name="Yue Z."/>
            <person name="Chen H."/>
            <person name="Li W."/>
            <person name="Chen Y."/>
            <person name="Xu X."/>
            <person name="Zhang Y."/>
            <person name="Luo S."/>
            <person name="Chen H."/>
            <person name="Gao J."/>
            <person name="Mao Z."/>
            <person name="Pires J.C."/>
            <person name="Luo M."/>
            <person name="Kudrna D."/>
            <person name="Wing R.A."/>
            <person name="Meyers B.C."/>
            <person name="Yi K."/>
            <person name="Kong H."/>
            <person name="Lavrijsen P."/>
            <person name="Sunseri F."/>
            <person name="Falavigna A."/>
            <person name="Ye Y."/>
            <person name="Leebens-Mack J.H."/>
            <person name="Chen G."/>
        </authorList>
    </citation>
    <scope>NUCLEOTIDE SEQUENCE [LARGE SCALE GENOMIC DNA]</scope>
    <source>
        <strain evidence="5">cv. DH0086</strain>
    </source>
</reference>
<keyword evidence="2" id="KW-0378">Hydrolase</keyword>
<dbReference type="GO" id="GO:0005576">
    <property type="term" value="C:extracellular region"/>
    <property type="evidence" value="ECO:0007669"/>
    <property type="project" value="TreeGrafter"/>
</dbReference>
<proteinExistence type="predicted"/>
<evidence type="ECO:0000313" key="4">
    <source>
        <dbReference type="EMBL" id="ONK67535.1"/>
    </source>
</evidence>
<dbReference type="Proteomes" id="UP000243459">
    <property type="component" value="Chromosome 5"/>
</dbReference>
<dbReference type="PANTHER" id="PTHR47967:SF123">
    <property type="entry name" value="ASPARTIC PROTEINASE NEPENTHESIN-1-LIKE"/>
    <property type="match status" value="1"/>
</dbReference>
<keyword evidence="1" id="KW-0645">Protease</keyword>
<evidence type="ECO:0000256" key="2">
    <source>
        <dbReference type="ARBA" id="ARBA00022801"/>
    </source>
</evidence>
<dbReference type="Gene3D" id="2.40.70.10">
    <property type="entry name" value="Acid Proteases"/>
    <property type="match status" value="1"/>
</dbReference>
<dbReference type="InterPro" id="IPR021109">
    <property type="entry name" value="Peptidase_aspartic_dom_sf"/>
</dbReference>
<organism evidence="4 5">
    <name type="scientific">Asparagus officinalis</name>
    <name type="common">Garden asparagus</name>
    <dbReference type="NCBI Taxonomy" id="4686"/>
    <lineage>
        <taxon>Eukaryota</taxon>
        <taxon>Viridiplantae</taxon>
        <taxon>Streptophyta</taxon>
        <taxon>Embryophyta</taxon>
        <taxon>Tracheophyta</taxon>
        <taxon>Spermatophyta</taxon>
        <taxon>Magnoliopsida</taxon>
        <taxon>Liliopsida</taxon>
        <taxon>Asparagales</taxon>
        <taxon>Asparagaceae</taxon>
        <taxon>Asparagoideae</taxon>
        <taxon>Asparagus</taxon>
    </lineage>
</organism>
<name>A0A5P1ENF6_ASPOF</name>
<dbReference type="InterPro" id="IPR032799">
    <property type="entry name" value="TAXi_C"/>
</dbReference>
<dbReference type="GO" id="GO:0006508">
    <property type="term" value="P:proteolysis"/>
    <property type="evidence" value="ECO:0007669"/>
    <property type="project" value="UniProtKB-KW"/>
</dbReference>
<dbReference type="SUPFAM" id="SSF50630">
    <property type="entry name" value="Acid proteases"/>
    <property type="match status" value="1"/>
</dbReference>
<dbReference type="AlphaFoldDB" id="A0A5P1ENF6"/>
<dbReference type="InterPro" id="IPR051708">
    <property type="entry name" value="Plant_Aspart_Prot_A1"/>
</dbReference>